<dbReference type="SUPFAM" id="SSF46785">
    <property type="entry name" value="Winged helix' DNA-binding domain"/>
    <property type="match status" value="1"/>
</dbReference>
<proteinExistence type="inferred from homology"/>
<keyword evidence="5" id="KW-0804">Transcription</keyword>
<dbReference type="InterPro" id="IPR005119">
    <property type="entry name" value="LysR_subst-bd"/>
</dbReference>
<dbReference type="InterPro" id="IPR036388">
    <property type="entry name" value="WH-like_DNA-bd_sf"/>
</dbReference>
<comment type="caution">
    <text evidence="7">The sequence shown here is derived from an EMBL/GenBank/DDBJ whole genome shotgun (WGS) entry which is preliminary data.</text>
</comment>
<dbReference type="SUPFAM" id="SSF53850">
    <property type="entry name" value="Periplasmic binding protein-like II"/>
    <property type="match status" value="1"/>
</dbReference>
<evidence type="ECO:0000256" key="3">
    <source>
        <dbReference type="ARBA" id="ARBA00023125"/>
    </source>
</evidence>
<protein>
    <submittedName>
        <fullName evidence="7">LysR family transcriptional regulator</fullName>
    </submittedName>
</protein>
<keyword evidence="2" id="KW-0805">Transcription regulation</keyword>
<dbReference type="PANTHER" id="PTHR30579:SF2">
    <property type="entry name" value="HTH-TYPE TRANSCRIPTIONAL REGULATOR ARGP"/>
    <property type="match status" value="1"/>
</dbReference>
<evidence type="ECO:0000256" key="1">
    <source>
        <dbReference type="ARBA" id="ARBA00009437"/>
    </source>
</evidence>
<dbReference type="OrthoDB" id="3252676at2"/>
<dbReference type="GO" id="GO:0003677">
    <property type="term" value="F:DNA binding"/>
    <property type="evidence" value="ECO:0007669"/>
    <property type="project" value="UniProtKB-KW"/>
</dbReference>
<evidence type="ECO:0000313" key="8">
    <source>
        <dbReference type="Proteomes" id="UP000292685"/>
    </source>
</evidence>
<dbReference type="EMBL" id="SHLA01000001">
    <property type="protein sequence ID" value="RZU63173.1"/>
    <property type="molecule type" value="Genomic_DNA"/>
</dbReference>
<gene>
    <name evidence="7" type="ORF">EV380_2784</name>
</gene>
<evidence type="ECO:0000313" key="7">
    <source>
        <dbReference type="EMBL" id="RZU63173.1"/>
    </source>
</evidence>
<dbReference type="NCBIfam" id="TIGR03298">
    <property type="entry name" value="argP"/>
    <property type="match status" value="1"/>
</dbReference>
<sequence>MDFPAEQLRAFAAVVDTGTFEAAAGRLHVTPSAVSQRIRALERQVGAVVVRRSNPAEPTAAGRVLVRLARQVELVAAEAIAELSGARAGTTAAPRVLTIVVPSDSLSSWFAPVLDAAATEDGYVLEILRDDENQSEEHLRSGRAMGAITTVRQPVQGCSTTPLGVMRYRAMGAPDFVDRWFGPGGGGFSAAPVVNFGRDDPLQNEVLRSAGVAAEPFAGGPPASYVPDPAQFGRAVAAGMGWGMIPAWQVAELGGALREIEPEVVRGVDLYWQRWTLDSPGLDWLSDAVRYAAARGLSGGQERP</sequence>
<organism evidence="7 8">
    <name type="scientific">Zhihengliuella halotolerans</name>
    <dbReference type="NCBI Taxonomy" id="370736"/>
    <lineage>
        <taxon>Bacteria</taxon>
        <taxon>Bacillati</taxon>
        <taxon>Actinomycetota</taxon>
        <taxon>Actinomycetes</taxon>
        <taxon>Micrococcales</taxon>
        <taxon>Micrococcaceae</taxon>
        <taxon>Zhihengliuella</taxon>
    </lineage>
</organism>
<dbReference type="InterPro" id="IPR050176">
    <property type="entry name" value="LTTR"/>
</dbReference>
<dbReference type="NCBIfam" id="NF002964">
    <property type="entry name" value="PRK03635.1"/>
    <property type="match status" value="1"/>
</dbReference>
<evidence type="ECO:0000256" key="5">
    <source>
        <dbReference type="ARBA" id="ARBA00023163"/>
    </source>
</evidence>
<comment type="similarity">
    <text evidence="1">Belongs to the LysR transcriptional regulatory family.</text>
</comment>
<evidence type="ECO:0000256" key="2">
    <source>
        <dbReference type="ARBA" id="ARBA00023015"/>
    </source>
</evidence>
<evidence type="ECO:0000256" key="4">
    <source>
        <dbReference type="ARBA" id="ARBA00023159"/>
    </source>
</evidence>
<dbReference type="Gene3D" id="1.10.10.10">
    <property type="entry name" value="Winged helix-like DNA-binding domain superfamily/Winged helix DNA-binding domain"/>
    <property type="match status" value="1"/>
</dbReference>
<dbReference type="Gene3D" id="3.40.190.290">
    <property type="match status" value="1"/>
</dbReference>
<dbReference type="InterPro" id="IPR017685">
    <property type="entry name" value="ArgP"/>
</dbReference>
<reference evidence="7 8" key="1">
    <citation type="submission" date="2019-02" db="EMBL/GenBank/DDBJ databases">
        <title>Sequencing the genomes of 1000 actinobacteria strains.</title>
        <authorList>
            <person name="Klenk H.-P."/>
        </authorList>
    </citation>
    <scope>NUCLEOTIDE SEQUENCE [LARGE SCALE GENOMIC DNA]</scope>
    <source>
        <strain evidence="7 8">DSM 17364</strain>
    </source>
</reference>
<accession>A0A4Q8AHD3</accession>
<dbReference type="Pfam" id="PF00126">
    <property type="entry name" value="HTH_1"/>
    <property type="match status" value="1"/>
</dbReference>
<dbReference type="AlphaFoldDB" id="A0A4Q8AHD3"/>
<keyword evidence="4" id="KW-0010">Activator</keyword>
<keyword evidence="8" id="KW-1185">Reference proteome</keyword>
<dbReference type="GO" id="GO:0003700">
    <property type="term" value="F:DNA-binding transcription factor activity"/>
    <property type="evidence" value="ECO:0007669"/>
    <property type="project" value="InterPro"/>
</dbReference>
<dbReference type="PANTHER" id="PTHR30579">
    <property type="entry name" value="TRANSCRIPTIONAL REGULATOR"/>
    <property type="match status" value="1"/>
</dbReference>
<feature type="domain" description="HTH lysR-type" evidence="6">
    <location>
        <begin position="1"/>
        <end position="59"/>
    </location>
</feature>
<name>A0A4Q8AHD3_9MICC</name>
<dbReference type="InterPro" id="IPR036390">
    <property type="entry name" value="WH_DNA-bd_sf"/>
</dbReference>
<dbReference type="Proteomes" id="UP000292685">
    <property type="component" value="Unassembled WGS sequence"/>
</dbReference>
<dbReference type="RefSeq" id="WP_130451616.1">
    <property type="nucleotide sequence ID" value="NZ_SHLA01000001.1"/>
</dbReference>
<dbReference type="PROSITE" id="PS50931">
    <property type="entry name" value="HTH_LYSR"/>
    <property type="match status" value="1"/>
</dbReference>
<keyword evidence="3" id="KW-0238">DNA-binding</keyword>
<dbReference type="Pfam" id="PF03466">
    <property type="entry name" value="LysR_substrate"/>
    <property type="match status" value="1"/>
</dbReference>
<evidence type="ECO:0000259" key="6">
    <source>
        <dbReference type="PROSITE" id="PS50931"/>
    </source>
</evidence>
<dbReference type="InterPro" id="IPR000847">
    <property type="entry name" value="LysR_HTH_N"/>
</dbReference>